<protein>
    <submittedName>
        <fullName evidence="1">Uncharacterized protein</fullName>
    </submittedName>
</protein>
<evidence type="ECO:0000313" key="1">
    <source>
        <dbReference type="EMBL" id="JAH26524.1"/>
    </source>
</evidence>
<name>A0A0E9RBP7_ANGAN</name>
<dbReference type="EMBL" id="GBXM01082053">
    <property type="protein sequence ID" value="JAH26524.1"/>
    <property type="molecule type" value="Transcribed_RNA"/>
</dbReference>
<organism evidence="1">
    <name type="scientific">Anguilla anguilla</name>
    <name type="common">European freshwater eel</name>
    <name type="synonym">Muraena anguilla</name>
    <dbReference type="NCBI Taxonomy" id="7936"/>
    <lineage>
        <taxon>Eukaryota</taxon>
        <taxon>Metazoa</taxon>
        <taxon>Chordata</taxon>
        <taxon>Craniata</taxon>
        <taxon>Vertebrata</taxon>
        <taxon>Euteleostomi</taxon>
        <taxon>Actinopterygii</taxon>
        <taxon>Neopterygii</taxon>
        <taxon>Teleostei</taxon>
        <taxon>Anguilliformes</taxon>
        <taxon>Anguillidae</taxon>
        <taxon>Anguilla</taxon>
    </lineage>
</organism>
<accession>A0A0E9RBP7</accession>
<dbReference type="AlphaFoldDB" id="A0A0E9RBP7"/>
<sequence>MEQHIYNNCSSMILVILDRARGNTGNNHPMCDHIVTDFFGGKIIIITFCYTTD</sequence>
<proteinExistence type="predicted"/>
<reference evidence="1" key="1">
    <citation type="submission" date="2014-11" db="EMBL/GenBank/DDBJ databases">
        <authorList>
            <person name="Amaro Gonzalez C."/>
        </authorList>
    </citation>
    <scope>NUCLEOTIDE SEQUENCE</scope>
</reference>
<reference evidence="1" key="2">
    <citation type="journal article" date="2015" name="Fish Shellfish Immunol.">
        <title>Early steps in the European eel (Anguilla anguilla)-Vibrio vulnificus interaction in the gills: Role of the RtxA13 toxin.</title>
        <authorList>
            <person name="Callol A."/>
            <person name="Pajuelo D."/>
            <person name="Ebbesson L."/>
            <person name="Teles M."/>
            <person name="MacKenzie S."/>
            <person name="Amaro C."/>
        </authorList>
    </citation>
    <scope>NUCLEOTIDE SEQUENCE</scope>
</reference>